<evidence type="ECO:0000256" key="7">
    <source>
        <dbReference type="ARBA" id="ARBA00022598"/>
    </source>
</evidence>
<dbReference type="GO" id="GO:0004637">
    <property type="term" value="F:phosphoribosylamine-glycine ligase activity"/>
    <property type="evidence" value="ECO:0007669"/>
    <property type="project" value="TreeGrafter"/>
</dbReference>
<comment type="catalytic activity">
    <reaction evidence="14 15">
        <text>2-formamido-N(1)-(5-O-phospho-beta-D-ribosyl)acetamidine + ATP = 5-amino-1-(5-phospho-beta-D-ribosyl)imidazole + ADP + phosphate + H(+)</text>
        <dbReference type="Rhea" id="RHEA:23032"/>
        <dbReference type="ChEBI" id="CHEBI:15378"/>
        <dbReference type="ChEBI" id="CHEBI:30616"/>
        <dbReference type="ChEBI" id="CHEBI:43474"/>
        <dbReference type="ChEBI" id="CHEBI:137981"/>
        <dbReference type="ChEBI" id="CHEBI:147287"/>
        <dbReference type="ChEBI" id="CHEBI:456216"/>
        <dbReference type="EC" id="6.3.3.1"/>
    </reaction>
</comment>
<dbReference type="PANTHER" id="PTHR10520">
    <property type="entry name" value="TRIFUNCTIONAL PURINE BIOSYNTHETIC PROTEIN ADENOSINE-3-RELATED"/>
    <property type="match status" value="1"/>
</dbReference>
<dbReference type="FunFam" id="3.30.1330.10:FF:000001">
    <property type="entry name" value="Phosphoribosylformylglycinamidine cyclo-ligase"/>
    <property type="match status" value="1"/>
</dbReference>
<comment type="similarity">
    <text evidence="3 15">Belongs to the AIR synthase family.</text>
</comment>
<dbReference type="InterPro" id="IPR036676">
    <property type="entry name" value="PurM-like_C_sf"/>
</dbReference>
<dbReference type="GO" id="GO:0046084">
    <property type="term" value="P:adenine biosynthetic process"/>
    <property type="evidence" value="ECO:0007669"/>
    <property type="project" value="TreeGrafter"/>
</dbReference>
<dbReference type="InterPro" id="IPR004733">
    <property type="entry name" value="PurM_cligase"/>
</dbReference>
<evidence type="ECO:0000256" key="15">
    <source>
        <dbReference type="HAMAP-Rule" id="MF_00741"/>
    </source>
</evidence>
<dbReference type="Gene3D" id="3.90.650.10">
    <property type="entry name" value="PurM-like C-terminal domain"/>
    <property type="match status" value="1"/>
</dbReference>
<evidence type="ECO:0000256" key="5">
    <source>
        <dbReference type="ARBA" id="ARBA00020367"/>
    </source>
</evidence>
<keyword evidence="7 15" id="KW-0436">Ligase</keyword>
<dbReference type="SUPFAM" id="SSF55326">
    <property type="entry name" value="PurM N-terminal domain-like"/>
    <property type="match status" value="1"/>
</dbReference>
<evidence type="ECO:0000256" key="1">
    <source>
        <dbReference type="ARBA" id="ARBA00004496"/>
    </source>
</evidence>
<dbReference type="GO" id="GO:0005524">
    <property type="term" value="F:ATP binding"/>
    <property type="evidence" value="ECO:0007669"/>
    <property type="project" value="UniProtKB-KW"/>
</dbReference>
<evidence type="ECO:0000313" key="18">
    <source>
        <dbReference type="EMBL" id="MBA2133018.1"/>
    </source>
</evidence>
<evidence type="ECO:0000313" key="19">
    <source>
        <dbReference type="Proteomes" id="UP000657177"/>
    </source>
</evidence>
<dbReference type="Proteomes" id="UP000657177">
    <property type="component" value="Unassembled WGS sequence"/>
</dbReference>
<feature type="domain" description="PurM-like C-terminal" evidence="17">
    <location>
        <begin position="172"/>
        <end position="339"/>
    </location>
</feature>
<name>A0A8J6I0H8_9FIRM</name>
<dbReference type="GO" id="GO:0004641">
    <property type="term" value="F:phosphoribosylformylglycinamidine cyclo-ligase activity"/>
    <property type="evidence" value="ECO:0007669"/>
    <property type="project" value="UniProtKB-UniRule"/>
</dbReference>
<dbReference type="GO" id="GO:0006189">
    <property type="term" value="P:'de novo' IMP biosynthetic process"/>
    <property type="evidence" value="ECO:0007669"/>
    <property type="project" value="UniProtKB-UniRule"/>
</dbReference>
<accession>A0A8J6I0H8</accession>
<protein>
    <recommendedName>
        <fullName evidence="5 15">Phosphoribosylformylglycinamidine cyclo-ligase</fullName>
        <ecNumber evidence="4 15">6.3.3.1</ecNumber>
    </recommendedName>
    <alternativeName>
        <fullName evidence="12 15">AIR synthase</fullName>
    </alternativeName>
    <alternativeName>
        <fullName evidence="13 15">AIRS</fullName>
    </alternativeName>
    <alternativeName>
        <fullName evidence="11 15">Phosphoribosyl-aminoimidazole synthetase</fullName>
    </alternativeName>
</protein>
<dbReference type="NCBIfam" id="TIGR00878">
    <property type="entry name" value="purM"/>
    <property type="match status" value="1"/>
</dbReference>
<dbReference type="AlphaFoldDB" id="A0A8J6I0H8"/>
<sequence length="340" mass="36145">MGYTYKEAGVDIDAGNEAVRLMKKHVRTTYRPEVLTEIGSFGGLFALSKNYRDPVLVSGTDGVGTKLKIAFLMDKHDTVGQDAVAMCVNDIIVHGAEPLFFLDYLAVGKLDPEQVAVIVSGIAAGCRQAGCALIGGETAEMPGFYPVGEYDLAGFAVGVVERNKIVDGRQVKAGDVVIGLPSTGLHSNGYSLARKVLLEKAAYRPDTYLPELGKTLGEELLTPTKIYVKSILHLLSQVQVGGMAHITGGGLPENLPRSLPPGLGVQLKKDAWTVPPVFTLIQKLGAVPEAEMYRTFNMGIGFACLIAPEEAEKACALLAETGEHPLIIGQVVNGAGVRLE</sequence>
<dbReference type="InterPro" id="IPR010918">
    <property type="entry name" value="PurM-like_C_dom"/>
</dbReference>
<dbReference type="Gene3D" id="3.30.1330.10">
    <property type="entry name" value="PurM-like, N-terminal domain"/>
    <property type="match status" value="1"/>
</dbReference>
<evidence type="ECO:0000256" key="4">
    <source>
        <dbReference type="ARBA" id="ARBA00013047"/>
    </source>
</evidence>
<evidence type="ECO:0000259" key="16">
    <source>
        <dbReference type="Pfam" id="PF00586"/>
    </source>
</evidence>
<dbReference type="SUPFAM" id="SSF56042">
    <property type="entry name" value="PurM C-terminal domain-like"/>
    <property type="match status" value="1"/>
</dbReference>
<evidence type="ECO:0000259" key="17">
    <source>
        <dbReference type="Pfam" id="PF02769"/>
    </source>
</evidence>
<evidence type="ECO:0000256" key="10">
    <source>
        <dbReference type="ARBA" id="ARBA00022840"/>
    </source>
</evidence>
<evidence type="ECO:0000256" key="13">
    <source>
        <dbReference type="ARBA" id="ARBA00033093"/>
    </source>
</evidence>
<proteinExistence type="inferred from homology"/>
<evidence type="ECO:0000256" key="8">
    <source>
        <dbReference type="ARBA" id="ARBA00022741"/>
    </source>
</evidence>
<dbReference type="UniPathway" id="UPA00074">
    <property type="reaction ID" value="UER00129"/>
</dbReference>
<dbReference type="RefSeq" id="WP_181339465.1">
    <property type="nucleotide sequence ID" value="NZ_JAAKDE010000010.1"/>
</dbReference>
<comment type="pathway">
    <text evidence="2 15">Purine metabolism; IMP biosynthesis via de novo pathway; 5-amino-1-(5-phospho-D-ribosyl)imidazole from N(2)-formyl-N(1)-(5-phospho-D-ribosyl)glycinamide: step 2/2.</text>
</comment>
<gene>
    <name evidence="15" type="primary">purM</name>
    <name evidence="18" type="ORF">G5B42_05605</name>
</gene>
<dbReference type="EMBL" id="JAAKDE010000010">
    <property type="protein sequence ID" value="MBA2133018.1"/>
    <property type="molecule type" value="Genomic_DNA"/>
</dbReference>
<dbReference type="GO" id="GO:0005829">
    <property type="term" value="C:cytosol"/>
    <property type="evidence" value="ECO:0007669"/>
    <property type="project" value="TreeGrafter"/>
</dbReference>
<evidence type="ECO:0000256" key="9">
    <source>
        <dbReference type="ARBA" id="ARBA00022755"/>
    </source>
</evidence>
<dbReference type="FunFam" id="3.90.650.10:FF:000011">
    <property type="entry name" value="Phosphoribosylformylglycinamidine cyclo-ligase"/>
    <property type="match status" value="1"/>
</dbReference>
<evidence type="ECO:0000256" key="12">
    <source>
        <dbReference type="ARBA" id="ARBA00032931"/>
    </source>
</evidence>
<keyword evidence="10 15" id="KW-0067">ATP-binding</keyword>
<evidence type="ECO:0000256" key="3">
    <source>
        <dbReference type="ARBA" id="ARBA00010280"/>
    </source>
</evidence>
<dbReference type="EC" id="6.3.3.1" evidence="4 15"/>
<dbReference type="HAMAP" id="MF_00741">
    <property type="entry name" value="AIRS"/>
    <property type="match status" value="1"/>
</dbReference>
<organism evidence="18 19">
    <name type="scientific">Capillibacterium thermochitinicola</name>
    <dbReference type="NCBI Taxonomy" id="2699427"/>
    <lineage>
        <taxon>Bacteria</taxon>
        <taxon>Bacillati</taxon>
        <taxon>Bacillota</taxon>
        <taxon>Capillibacterium</taxon>
    </lineage>
</organism>
<dbReference type="CDD" id="cd02196">
    <property type="entry name" value="PurM"/>
    <property type="match status" value="1"/>
</dbReference>
<keyword evidence="9 15" id="KW-0658">Purine biosynthesis</keyword>
<keyword evidence="6 15" id="KW-0963">Cytoplasm</keyword>
<evidence type="ECO:0000256" key="11">
    <source>
        <dbReference type="ARBA" id="ARBA00031908"/>
    </source>
</evidence>
<keyword evidence="8 15" id="KW-0547">Nucleotide-binding</keyword>
<evidence type="ECO:0000256" key="6">
    <source>
        <dbReference type="ARBA" id="ARBA00022490"/>
    </source>
</evidence>
<dbReference type="Pfam" id="PF02769">
    <property type="entry name" value="AIRS_C"/>
    <property type="match status" value="1"/>
</dbReference>
<dbReference type="Pfam" id="PF00586">
    <property type="entry name" value="AIRS"/>
    <property type="match status" value="1"/>
</dbReference>
<dbReference type="InterPro" id="IPR016188">
    <property type="entry name" value="PurM-like_N"/>
</dbReference>
<keyword evidence="19" id="KW-1185">Reference proteome</keyword>
<comment type="subcellular location">
    <subcellularLocation>
        <location evidence="1 15">Cytoplasm</location>
    </subcellularLocation>
</comment>
<dbReference type="PANTHER" id="PTHR10520:SF12">
    <property type="entry name" value="TRIFUNCTIONAL PURINE BIOSYNTHETIC PROTEIN ADENOSINE-3"/>
    <property type="match status" value="1"/>
</dbReference>
<evidence type="ECO:0000256" key="2">
    <source>
        <dbReference type="ARBA" id="ARBA00004686"/>
    </source>
</evidence>
<feature type="domain" description="PurM-like N-terminal" evidence="16">
    <location>
        <begin position="55"/>
        <end position="160"/>
    </location>
</feature>
<reference evidence="18" key="1">
    <citation type="submission" date="2020-06" db="EMBL/GenBank/DDBJ databases">
        <title>Novel chitinolytic bacterium.</title>
        <authorList>
            <person name="Ungkulpasvich U."/>
            <person name="Kosugi A."/>
            <person name="Uke A."/>
        </authorList>
    </citation>
    <scope>NUCLEOTIDE SEQUENCE</scope>
    <source>
        <strain evidence="18">UUS1-1</strain>
    </source>
</reference>
<evidence type="ECO:0000256" key="14">
    <source>
        <dbReference type="ARBA" id="ARBA00049057"/>
    </source>
</evidence>
<comment type="caution">
    <text evidence="18">The sequence shown here is derived from an EMBL/GenBank/DDBJ whole genome shotgun (WGS) entry which is preliminary data.</text>
</comment>
<dbReference type="InterPro" id="IPR036921">
    <property type="entry name" value="PurM-like_N_sf"/>
</dbReference>